<dbReference type="EMBL" id="AYKG01000001">
    <property type="protein sequence ID" value="ROO32688.1"/>
    <property type="molecule type" value="Genomic_DNA"/>
</dbReference>
<dbReference type="GO" id="GO:0016787">
    <property type="term" value="F:hydrolase activity"/>
    <property type="evidence" value="ECO:0007669"/>
    <property type="project" value="UniProtKB-KW"/>
</dbReference>
<name>A0A423Q2D9_9GAMM</name>
<dbReference type="AlphaFoldDB" id="A0A423Q2D9"/>
<feature type="domain" description="Nudix hydrolase" evidence="1">
    <location>
        <begin position="3"/>
        <end position="131"/>
    </location>
</feature>
<dbReference type="InterPro" id="IPR000086">
    <property type="entry name" value="NUDIX_hydrolase_dom"/>
</dbReference>
<proteinExistence type="predicted"/>
<dbReference type="FunCoup" id="A0A423Q2D9">
    <property type="interactions" value="21"/>
</dbReference>
<dbReference type="Gene3D" id="3.90.79.10">
    <property type="entry name" value="Nucleoside Triphosphate Pyrophosphohydrolase"/>
    <property type="match status" value="1"/>
</dbReference>
<organism evidence="2 3">
    <name type="scientific">Salinisphaera japonica YTM-1</name>
    <dbReference type="NCBI Taxonomy" id="1209778"/>
    <lineage>
        <taxon>Bacteria</taxon>
        <taxon>Pseudomonadati</taxon>
        <taxon>Pseudomonadota</taxon>
        <taxon>Gammaproteobacteria</taxon>
        <taxon>Salinisphaerales</taxon>
        <taxon>Salinisphaeraceae</taxon>
        <taxon>Salinisphaera</taxon>
    </lineage>
</organism>
<dbReference type="InterPro" id="IPR015797">
    <property type="entry name" value="NUDIX_hydrolase-like_dom_sf"/>
</dbReference>
<dbReference type="PROSITE" id="PS51462">
    <property type="entry name" value="NUDIX"/>
    <property type="match status" value="1"/>
</dbReference>
<keyword evidence="3" id="KW-1185">Reference proteome</keyword>
<gene>
    <name evidence="2" type="ORF">SAJA_00065</name>
</gene>
<evidence type="ECO:0000313" key="3">
    <source>
        <dbReference type="Proteomes" id="UP000285310"/>
    </source>
</evidence>
<dbReference type="Proteomes" id="UP000285310">
    <property type="component" value="Unassembled WGS sequence"/>
</dbReference>
<evidence type="ECO:0000259" key="1">
    <source>
        <dbReference type="PROSITE" id="PS51462"/>
    </source>
</evidence>
<protein>
    <submittedName>
        <fullName evidence="2">NUDIX hydrolase</fullName>
    </submittedName>
</protein>
<dbReference type="Pfam" id="PF00293">
    <property type="entry name" value="NUDIX"/>
    <property type="match status" value="1"/>
</dbReference>
<reference evidence="2 3" key="1">
    <citation type="submission" date="2013-10" db="EMBL/GenBank/DDBJ databases">
        <title>Salinisphaera japonica YTM-1 Genome Sequencing.</title>
        <authorList>
            <person name="Lai Q."/>
            <person name="Li C."/>
            <person name="Shao Z."/>
        </authorList>
    </citation>
    <scope>NUCLEOTIDE SEQUENCE [LARGE SCALE GENOMIC DNA]</scope>
    <source>
        <strain evidence="2 3">YTM-1</strain>
    </source>
</reference>
<dbReference type="InParanoid" id="A0A423Q2D9"/>
<evidence type="ECO:0000313" key="2">
    <source>
        <dbReference type="EMBL" id="ROO32688.1"/>
    </source>
</evidence>
<comment type="caution">
    <text evidence="2">The sequence shown here is derived from an EMBL/GenBank/DDBJ whole genome shotgun (WGS) entry which is preliminary data.</text>
</comment>
<accession>A0A423Q2D9</accession>
<sequence length="148" mass="16582">MVHVELTVAAIVADGPRYLVIEEAISGRYVINQPAGHVEPGETIIEAAVRETREESAWGFVPDGLVGLYYWPHADGRTTLRVAIAGHVTDHDPRQALDAPVVAAHWLMRRELAQDYAMRSPLVLRAIDDYERRSPMPLDYLHHIENAP</sequence>
<keyword evidence="2" id="KW-0378">Hydrolase</keyword>
<dbReference type="SUPFAM" id="SSF55811">
    <property type="entry name" value="Nudix"/>
    <property type="match status" value="1"/>
</dbReference>